<dbReference type="OrthoDB" id="9784823at2"/>
<dbReference type="AlphaFoldDB" id="A0A560WGS4"/>
<evidence type="ECO:0000256" key="1">
    <source>
        <dbReference type="ARBA" id="ARBA00006594"/>
    </source>
</evidence>
<dbReference type="SUPFAM" id="SSF53335">
    <property type="entry name" value="S-adenosyl-L-methionine-dependent methyltransferases"/>
    <property type="match status" value="1"/>
</dbReference>
<evidence type="ECO:0000256" key="2">
    <source>
        <dbReference type="ARBA" id="ARBA00011900"/>
    </source>
</evidence>
<organism evidence="10 11">
    <name type="scientific">Marihabitans asiaticum</name>
    <dbReference type="NCBI Taxonomy" id="415218"/>
    <lineage>
        <taxon>Bacteria</taxon>
        <taxon>Bacillati</taxon>
        <taxon>Actinomycetota</taxon>
        <taxon>Actinomycetes</taxon>
        <taxon>Micrococcales</taxon>
        <taxon>Intrasporangiaceae</taxon>
        <taxon>Marihabitans</taxon>
    </lineage>
</organism>
<evidence type="ECO:0000259" key="9">
    <source>
        <dbReference type="Pfam" id="PF12161"/>
    </source>
</evidence>
<dbReference type="Proteomes" id="UP000315628">
    <property type="component" value="Unassembled WGS sequence"/>
</dbReference>
<keyword evidence="6" id="KW-0680">Restriction system</keyword>
<keyword evidence="4" id="KW-0808">Transferase</keyword>
<dbReference type="EMBL" id="VIUW01000001">
    <property type="protein sequence ID" value="TWD16776.1"/>
    <property type="molecule type" value="Genomic_DNA"/>
</dbReference>
<dbReference type="PANTHER" id="PTHR42933:SF4">
    <property type="entry name" value="TYPE I RESTRICTION ENZYME ECOKI METHYLASE SUBUNIT"/>
    <property type="match status" value="1"/>
</dbReference>
<feature type="domain" description="N6 adenine-specific DNA methyltransferase N-terminal" evidence="9">
    <location>
        <begin position="11"/>
        <end position="115"/>
    </location>
</feature>
<reference evidence="10 11" key="1">
    <citation type="submission" date="2019-06" db="EMBL/GenBank/DDBJ databases">
        <title>Sequencing the genomes of 1000 actinobacteria strains.</title>
        <authorList>
            <person name="Klenk H.-P."/>
        </authorList>
    </citation>
    <scope>NUCLEOTIDE SEQUENCE [LARGE SCALE GENOMIC DNA]</scope>
    <source>
        <strain evidence="10 11">DSM 18935</strain>
    </source>
</reference>
<dbReference type="Pfam" id="PF02384">
    <property type="entry name" value="N6_Mtase"/>
    <property type="match status" value="1"/>
</dbReference>
<comment type="similarity">
    <text evidence="1">Belongs to the N(4)/N(6)-methyltransferase family.</text>
</comment>
<accession>A0A560WGS4</accession>
<comment type="caution">
    <text evidence="10">The sequence shown here is derived from an EMBL/GenBank/DDBJ whole genome shotgun (WGS) entry which is preliminary data.</text>
</comment>
<name>A0A560WGS4_9MICO</name>
<evidence type="ECO:0000256" key="3">
    <source>
        <dbReference type="ARBA" id="ARBA00022603"/>
    </source>
</evidence>
<dbReference type="InterPro" id="IPR003356">
    <property type="entry name" value="DNA_methylase_A-5"/>
</dbReference>
<evidence type="ECO:0000313" key="11">
    <source>
        <dbReference type="Proteomes" id="UP000315628"/>
    </source>
</evidence>
<evidence type="ECO:0000256" key="6">
    <source>
        <dbReference type="ARBA" id="ARBA00022747"/>
    </source>
</evidence>
<evidence type="ECO:0000256" key="4">
    <source>
        <dbReference type="ARBA" id="ARBA00022679"/>
    </source>
</evidence>
<dbReference type="RefSeq" id="WP_144855012.1">
    <property type="nucleotide sequence ID" value="NZ_BAAAYT010000006.1"/>
</dbReference>
<protein>
    <recommendedName>
        <fullName evidence="2">site-specific DNA-methyltransferase (adenine-specific)</fullName>
        <ecNumber evidence="2">2.1.1.72</ecNumber>
    </recommendedName>
</protein>
<evidence type="ECO:0000256" key="5">
    <source>
        <dbReference type="ARBA" id="ARBA00022691"/>
    </source>
</evidence>
<dbReference type="EC" id="2.1.1.72" evidence="2"/>
<dbReference type="GO" id="GO:0009307">
    <property type="term" value="P:DNA restriction-modification system"/>
    <property type="evidence" value="ECO:0007669"/>
    <property type="project" value="UniProtKB-KW"/>
</dbReference>
<dbReference type="InterPro" id="IPR029063">
    <property type="entry name" value="SAM-dependent_MTases_sf"/>
</dbReference>
<dbReference type="PANTHER" id="PTHR42933">
    <property type="entry name" value="SLR6095 PROTEIN"/>
    <property type="match status" value="1"/>
</dbReference>
<dbReference type="Gene3D" id="1.20.1260.30">
    <property type="match status" value="1"/>
</dbReference>
<dbReference type="Gene3D" id="3.40.50.150">
    <property type="entry name" value="Vaccinia Virus protein VP39"/>
    <property type="match status" value="1"/>
</dbReference>
<dbReference type="InterPro" id="IPR022749">
    <property type="entry name" value="D12N6_MeTrfase_N"/>
</dbReference>
<keyword evidence="3" id="KW-0489">Methyltransferase</keyword>
<gene>
    <name evidence="10" type="ORF">FB557_0313</name>
</gene>
<dbReference type="PRINTS" id="PR00507">
    <property type="entry name" value="N12N6MTFRASE"/>
</dbReference>
<feature type="domain" description="DNA methylase adenine-specific" evidence="8">
    <location>
        <begin position="128"/>
        <end position="441"/>
    </location>
</feature>
<evidence type="ECO:0000313" key="10">
    <source>
        <dbReference type="EMBL" id="TWD16776.1"/>
    </source>
</evidence>
<keyword evidence="11" id="KW-1185">Reference proteome</keyword>
<keyword evidence="5" id="KW-0949">S-adenosyl-L-methionine</keyword>
<dbReference type="GO" id="GO:0009007">
    <property type="term" value="F:site-specific DNA-methyltransferase (adenine-specific) activity"/>
    <property type="evidence" value="ECO:0007669"/>
    <property type="project" value="UniProtKB-EC"/>
</dbReference>
<dbReference type="GO" id="GO:0032259">
    <property type="term" value="P:methylation"/>
    <property type="evidence" value="ECO:0007669"/>
    <property type="project" value="UniProtKB-KW"/>
</dbReference>
<comment type="catalytic activity">
    <reaction evidence="7">
        <text>a 2'-deoxyadenosine in DNA + S-adenosyl-L-methionine = an N(6)-methyl-2'-deoxyadenosine in DNA + S-adenosyl-L-homocysteine + H(+)</text>
        <dbReference type="Rhea" id="RHEA:15197"/>
        <dbReference type="Rhea" id="RHEA-COMP:12418"/>
        <dbReference type="Rhea" id="RHEA-COMP:12419"/>
        <dbReference type="ChEBI" id="CHEBI:15378"/>
        <dbReference type="ChEBI" id="CHEBI:57856"/>
        <dbReference type="ChEBI" id="CHEBI:59789"/>
        <dbReference type="ChEBI" id="CHEBI:90615"/>
        <dbReference type="ChEBI" id="CHEBI:90616"/>
        <dbReference type="EC" id="2.1.1.72"/>
    </reaction>
</comment>
<sequence length="497" mass="55511">MSTTPSSRRLVDKLWSYCDVLRDDGVGVLEYTEQLTYLLFLKMAHERATRPLKPQQIVPEEYSWQRLLDAQGTQLEVEYSKILVGLARQPGVIGTIFRKAQNRIQDAAKLKRLVVDLIDKEHWSSTGTDIKGDAYEELLSRGASDKGSGAGQYFTPRALIQAIVDVIQPTVEDTVVDPACGTGGFLLVAHDHAEQGSESMTPTQRRKLQDDLVRGYELVDGTARLAAMNLLLHGMGTADGGSLIEVRDSLIADPGQRWSVVLSNPPFGKKSSLTMVGGDGREVREDRVIERQDFVATTSNKQLNFVQHIMTILDTNGRAAVVLPDNVLFEGGAGETIRRKLLADFDLHTMLRLPTGIFYAQGVKANVLFFDKKVARAGTPWTERLWVYDLRTNKHFTLKQNPLRRGDLDDFVTAYQPGQHGERQESERWKSFTYDDLVARDKANLDITWLRDESLEDLDNLPSPDVLAREIVEDLAAALAEFEAVATALEEQLGQSQ</sequence>
<dbReference type="Pfam" id="PF12161">
    <property type="entry name" value="HsdM_N"/>
    <property type="match status" value="1"/>
</dbReference>
<proteinExistence type="inferred from homology"/>
<dbReference type="PROSITE" id="PS00092">
    <property type="entry name" value="N6_MTASE"/>
    <property type="match status" value="1"/>
</dbReference>
<dbReference type="InterPro" id="IPR051537">
    <property type="entry name" value="DNA_Adenine_Mtase"/>
</dbReference>
<dbReference type="GO" id="GO:0003677">
    <property type="term" value="F:DNA binding"/>
    <property type="evidence" value="ECO:0007669"/>
    <property type="project" value="InterPro"/>
</dbReference>
<dbReference type="InterPro" id="IPR002052">
    <property type="entry name" value="DNA_methylase_N6_adenine_CS"/>
</dbReference>
<dbReference type="GO" id="GO:0008170">
    <property type="term" value="F:N-methyltransferase activity"/>
    <property type="evidence" value="ECO:0007669"/>
    <property type="project" value="InterPro"/>
</dbReference>
<evidence type="ECO:0000259" key="8">
    <source>
        <dbReference type="Pfam" id="PF02384"/>
    </source>
</evidence>
<evidence type="ECO:0000256" key="7">
    <source>
        <dbReference type="ARBA" id="ARBA00047942"/>
    </source>
</evidence>
<dbReference type="InterPro" id="IPR038333">
    <property type="entry name" value="T1MK-like_N_sf"/>
</dbReference>